<protein>
    <submittedName>
        <fullName evidence="2">DUF2182 domain-containing protein</fullName>
    </submittedName>
</protein>
<proteinExistence type="predicted"/>
<dbReference type="InterPro" id="IPR018688">
    <property type="entry name" value="PpoB2-like"/>
</dbReference>
<dbReference type="Proteomes" id="UP001464387">
    <property type="component" value="Unassembled WGS sequence"/>
</dbReference>
<evidence type="ECO:0000313" key="3">
    <source>
        <dbReference type="Proteomes" id="UP001464387"/>
    </source>
</evidence>
<comment type="caution">
    <text evidence="2">The sequence shown here is derived from an EMBL/GenBank/DDBJ whole genome shotgun (WGS) entry which is preliminary data.</text>
</comment>
<feature type="transmembrane region" description="Helical" evidence="1">
    <location>
        <begin position="121"/>
        <end position="141"/>
    </location>
</feature>
<evidence type="ECO:0000256" key="1">
    <source>
        <dbReference type="SAM" id="Phobius"/>
    </source>
</evidence>
<name>A0ABV1YDQ2_9HYPH</name>
<feature type="transmembrane region" description="Helical" evidence="1">
    <location>
        <begin position="216"/>
        <end position="249"/>
    </location>
</feature>
<gene>
    <name evidence="2" type="ORF">NKI33_09705</name>
</gene>
<keyword evidence="3" id="KW-1185">Reference proteome</keyword>
<feature type="transmembrane region" description="Helical" evidence="1">
    <location>
        <begin position="261"/>
        <end position="279"/>
    </location>
</feature>
<dbReference type="EMBL" id="JAMYPJ010000010">
    <property type="protein sequence ID" value="MER8933237.1"/>
    <property type="molecule type" value="Genomic_DNA"/>
</dbReference>
<organism evidence="2 3">
    <name type="scientific">Mesorhizobium opportunistum</name>
    <dbReference type="NCBI Taxonomy" id="593909"/>
    <lineage>
        <taxon>Bacteria</taxon>
        <taxon>Pseudomonadati</taxon>
        <taxon>Pseudomonadota</taxon>
        <taxon>Alphaproteobacteria</taxon>
        <taxon>Hyphomicrobiales</taxon>
        <taxon>Phyllobacteriaceae</taxon>
        <taxon>Mesorhizobium</taxon>
    </lineage>
</organism>
<accession>A0ABV1YDQ2</accession>
<keyword evidence="1" id="KW-0812">Transmembrane</keyword>
<dbReference type="Pfam" id="PF09948">
    <property type="entry name" value="PpoB2"/>
    <property type="match status" value="1"/>
</dbReference>
<evidence type="ECO:0000313" key="2">
    <source>
        <dbReference type="EMBL" id="MER8933237.1"/>
    </source>
</evidence>
<keyword evidence="1" id="KW-1133">Transmembrane helix</keyword>
<dbReference type="RefSeq" id="WP_287273922.1">
    <property type="nucleotide sequence ID" value="NZ_JAMYMY010000034.1"/>
</dbReference>
<keyword evidence="1" id="KW-0472">Membrane</keyword>
<feature type="transmembrane region" description="Helical" evidence="1">
    <location>
        <begin position="84"/>
        <end position="109"/>
    </location>
</feature>
<feature type="transmembrane region" description="Helical" evidence="1">
    <location>
        <begin position="161"/>
        <end position="178"/>
    </location>
</feature>
<reference evidence="2 3" key="1">
    <citation type="journal article" date="2024" name="Proc. Natl. Acad. Sci. U.S.A.">
        <title>The evolutionary genomics of adaptation to stress in wild rhizobium bacteria.</title>
        <authorList>
            <person name="Kehlet-Delgado H."/>
            <person name="Montoya A.P."/>
            <person name="Jensen K.T."/>
            <person name="Wendlandt C.E."/>
            <person name="Dexheimer C."/>
            <person name="Roberts M."/>
            <person name="Torres Martinez L."/>
            <person name="Friesen M.L."/>
            <person name="Griffitts J.S."/>
            <person name="Porter S.S."/>
        </authorList>
    </citation>
    <scope>NUCLEOTIDE SEQUENCE [LARGE SCALE GENOMIC DNA]</scope>
    <source>
        <strain evidence="2 3">M0729</strain>
    </source>
</reference>
<sequence>MPAAFPRKTWRLRNLRGVSLGLLASLVLLTAAAWALTLYQTFSMARPMGIAVRGGLDGMEGMAGMAMAGIAADGWSLAGAATFLTVWTVMMAAMMLPAAAPMIFMFAAAQTRREQQVAVPTWIFVAGYLLVWAAGGLVVYVLVQLGSDFATSLDPPQRSNWAPLALGATLGVAGLYQFTTFKHVCLSHCRSPLAFVAQHWRDGRVGALKMGLRHGLYCFGCCWALFAVLVAAGVMSVAWMLLLTLVVFVEKLMQAGQRFEGALGIVLVALGIVVSFGAIEMPG</sequence>